<dbReference type="InterPro" id="IPR014710">
    <property type="entry name" value="RmlC-like_jellyroll"/>
</dbReference>
<keyword evidence="13" id="KW-1185">Reference proteome</keyword>
<keyword evidence="4 10" id="KW-0812">Transmembrane</keyword>
<evidence type="ECO:0000256" key="4">
    <source>
        <dbReference type="ARBA" id="ARBA00022692"/>
    </source>
</evidence>
<dbReference type="InterPro" id="IPR005821">
    <property type="entry name" value="Ion_trans_dom"/>
</dbReference>
<evidence type="ECO:0000256" key="10">
    <source>
        <dbReference type="SAM" id="Phobius"/>
    </source>
</evidence>
<dbReference type="SUPFAM" id="SSF81324">
    <property type="entry name" value="Voltage-gated potassium channels"/>
    <property type="match status" value="1"/>
</dbReference>
<name>A0AAW1X9J9_RUBAR</name>
<feature type="transmembrane region" description="Helical" evidence="10">
    <location>
        <begin position="362"/>
        <end position="383"/>
    </location>
</feature>
<comment type="subcellular location">
    <subcellularLocation>
        <location evidence="1">Membrane</location>
        <topology evidence="1">Multi-pass membrane protein</topology>
    </subcellularLocation>
</comment>
<dbReference type="CDD" id="cd00038">
    <property type="entry name" value="CAP_ED"/>
    <property type="match status" value="1"/>
</dbReference>
<evidence type="ECO:0000256" key="1">
    <source>
        <dbReference type="ARBA" id="ARBA00004141"/>
    </source>
</evidence>
<dbReference type="EMBL" id="JBEDUW010000004">
    <property type="protein sequence ID" value="KAK9933184.1"/>
    <property type="molecule type" value="Genomic_DNA"/>
</dbReference>
<reference evidence="12 13" key="1">
    <citation type="journal article" date="2023" name="G3 (Bethesda)">
        <title>A chromosome-length genome assembly and annotation of blackberry (Rubus argutus, cv. 'Hillquist').</title>
        <authorList>
            <person name="Bruna T."/>
            <person name="Aryal R."/>
            <person name="Dudchenko O."/>
            <person name="Sargent D.J."/>
            <person name="Mead D."/>
            <person name="Buti M."/>
            <person name="Cavallini A."/>
            <person name="Hytonen T."/>
            <person name="Andres J."/>
            <person name="Pham M."/>
            <person name="Weisz D."/>
            <person name="Mascagni F."/>
            <person name="Usai G."/>
            <person name="Natali L."/>
            <person name="Bassil N."/>
            <person name="Fernandez G.E."/>
            <person name="Lomsadze A."/>
            <person name="Armour M."/>
            <person name="Olukolu B."/>
            <person name="Poorten T."/>
            <person name="Britton C."/>
            <person name="Davik J."/>
            <person name="Ashrafi H."/>
            <person name="Aiden E.L."/>
            <person name="Borodovsky M."/>
            <person name="Worthington M."/>
        </authorList>
    </citation>
    <scope>NUCLEOTIDE SEQUENCE [LARGE SCALE GENOMIC DNA]</scope>
    <source>
        <strain evidence="12">PI 553951</strain>
    </source>
</reference>
<dbReference type="Pfam" id="PF00027">
    <property type="entry name" value="cNMP_binding"/>
    <property type="match status" value="1"/>
</dbReference>
<comment type="similarity">
    <text evidence="2">Belongs to the cyclic nucleotide-gated cation channel (TC 1.A.1.5) family.</text>
</comment>
<proteinExistence type="inferred from homology"/>
<dbReference type="Gene3D" id="2.60.120.10">
    <property type="entry name" value="Jelly Rolls"/>
    <property type="match status" value="1"/>
</dbReference>
<dbReference type="GO" id="GO:0016020">
    <property type="term" value="C:membrane"/>
    <property type="evidence" value="ECO:0007669"/>
    <property type="project" value="UniProtKB-SubCell"/>
</dbReference>
<dbReference type="Gene3D" id="1.10.287.70">
    <property type="match status" value="1"/>
</dbReference>
<protein>
    <recommendedName>
        <fullName evidence="11">Cyclic nucleotide-binding domain-containing protein</fullName>
    </recommendedName>
</protein>
<keyword evidence="8" id="KW-1071">Ligand-gated ion channel</keyword>
<evidence type="ECO:0000256" key="5">
    <source>
        <dbReference type="ARBA" id="ARBA00022989"/>
    </source>
</evidence>
<keyword evidence="6" id="KW-0406">Ion transport</keyword>
<evidence type="ECO:0000256" key="7">
    <source>
        <dbReference type="ARBA" id="ARBA00023136"/>
    </source>
</evidence>
<dbReference type="Gene3D" id="1.10.287.630">
    <property type="entry name" value="Helix hairpin bin"/>
    <property type="match status" value="1"/>
</dbReference>
<evidence type="ECO:0000256" key="6">
    <source>
        <dbReference type="ARBA" id="ARBA00023065"/>
    </source>
</evidence>
<evidence type="ECO:0000256" key="2">
    <source>
        <dbReference type="ARBA" id="ARBA00010486"/>
    </source>
</evidence>
<dbReference type="Proteomes" id="UP001457282">
    <property type="component" value="Unassembled WGS sequence"/>
</dbReference>
<evidence type="ECO:0000259" key="11">
    <source>
        <dbReference type="PROSITE" id="PS50042"/>
    </source>
</evidence>
<sequence length="635" mass="73450">MRSQSSQIQDCDDDLELQQSAEHKISKALCSVPNIEFVKVLKHGCTRITKLLKSYYEVLGDKSIIFLGPEEVSVRRWSITFQLFCLLVLSVDPLFCYILVVNVDNKCLTLDKTLGSITIVSRFCIDFFYTIHVIVRFRTSIDTLSKEESRKDRSDDEHRAIARRRLLLYLYFTVDILVVLPFPQVVVFSVIPKINEARVFKATKPLNFIVIIQYMIRVVRICSLLREVTRVFCILTESVLANLYLIMLTSHIFGAFWYLFSIERKVECWREDCNNHGVGYCSLYCDDNFSRASSTFIQDDFCSTKAANSTLFDFGIYIDAIESGVLDSADFLHKISYCFWWGLQNLSSFGQGFKTSSNLLEIYFAVVVSISGTVIFAFLFGNIQAYLQNKAARLENLEKGQEMELWLGFRSLPPSLKDRFRQHQKYNWQESKGIDVDKYLNKLPRDLARAIRKHHCFSLYKLPILEDMGERERVLDAIYDNLKPVIYVKHSIIFQVGDPLDEMLFVTRGKLCTYTFNRNGVKICSKDLKESDFYGEELLDWVLNFPTLSRLPSSNKTVQAKTDQVQIFAVRANQLRDVVTKFWWLFLKELRRSSASSGSQFNSDPWKPRATSILQAAFRRHLKIKLQKQSPTGSG</sequence>
<keyword evidence="9" id="KW-0407">Ion channel</keyword>
<feature type="domain" description="Cyclic nucleotide-binding" evidence="11">
    <location>
        <begin position="478"/>
        <end position="539"/>
    </location>
</feature>
<organism evidence="12 13">
    <name type="scientific">Rubus argutus</name>
    <name type="common">Southern blackberry</name>
    <dbReference type="NCBI Taxonomy" id="59490"/>
    <lineage>
        <taxon>Eukaryota</taxon>
        <taxon>Viridiplantae</taxon>
        <taxon>Streptophyta</taxon>
        <taxon>Embryophyta</taxon>
        <taxon>Tracheophyta</taxon>
        <taxon>Spermatophyta</taxon>
        <taxon>Magnoliopsida</taxon>
        <taxon>eudicotyledons</taxon>
        <taxon>Gunneridae</taxon>
        <taxon>Pentapetalae</taxon>
        <taxon>rosids</taxon>
        <taxon>fabids</taxon>
        <taxon>Rosales</taxon>
        <taxon>Rosaceae</taxon>
        <taxon>Rosoideae</taxon>
        <taxon>Rosoideae incertae sedis</taxon>
        <taxon>Rubus</taxon>
    </lineage>
</organism>
<dbReference type="InterPro" id="IPR000595">
    <property type="entry name" value="cNMP-bd_dom"/>
</dbReference>
<feature type="transmembrane region" description="Helical" evidence="10">
    <location>
        <begin position="83"/>
        <end position="101"/>
    </location>
</feature>
<keyword evidence="3" id="KW-0813">Transport</keyword>
<dbReference type="PANTHER" id="PTHR45651:SF36">
    <property type="entry name" value="CYCLIC NUCLEOTIDE-BINDING DOMAIN-CONTAINING PROTEIN"/>
    <property type="match status" value="1"/>
</dbReference>
<evidence type="ECO:0000256" key="9">
    <source>
        <dbReference type="ARBA" id="ARBA00023303"/>
    </source>
</evidence>
<comment type="caution">
    <text evidence="12">The sequence shown here is derived from an EMBL/GenBank/DDBJ whole genome shotgun (WGS) entry which is preliminary data.</text>
</comment>
<evidence type="ECO:0000256" key="8">
    <source>
        <dbReference type="ARBA" id="ARBA00023286"/>
    </source>
</evidence>
<dbReference type="GO" id="GO:0005216">
    <property type="term" value="F:monoatomic ion channel activity"/>
    <property type="evidence" value="ECO:0007669"/>
    <property type="project" value="InterPro"/>
</dbReference>
<gene>
    <name evidence="12" type="ORF">M0R45_020388</name>
</gene>
<feature type="transmembrane region" description="Helical" evidence="10">
    <location>
        <begin position="238"/>
        <end position="260"/>
    </location>
</feature>
<feature type="transmembrane region" description="Helical" evidence="10">
    <location>
        <begin position="113"/>
        <end position="135"/>
    </location>
</feature>
<accession>A0AAW1X9J9</accession>
<dbReference type="PROSITE" id="PS50042">
    <property type="entry name" value="CNMP_BINDING_3"/>
    <property type="match status" value="1"/>
</dbReference>
<dbReference type="InterPro" id="IPR018490">
    <property type="entry name" value="cNMP-bd_dom_sf"/>
</dbReference>
<feature type="transmembrane region" description="Helical" evidence="10">
    <location>
        <begin position="166"/>
        <end position="186"/>
    </location>
</feature>
<keyword evidence="7 10" id="KW-0472">Membrane</keyword>
<evidence type="ECO:0000256" key="3">
    <source>
        <dbReference type="ARBA" id="ARBA00022448"/>
    </source>
</evidence>
<dbReference type="Pfam" id="PF00520">
    <property type="entry name" value="Ion_trans"/>
    <property type="match status" value="1"/>
</dbReference>
<evidence type="ECO:0000313" key="13">
    <source>
        <dbReference type="Proteomes" id="UP001457282"/>
    </source>
</evidence>
<evidence type="ECO:0000313" key="12">
    <source>
        <dbReference type="EMBL" id="KAK9933184.1"/>
    </source>
</evidence>
<keyword evidence="5 10" id="KW-1133">Transmembrane helix</keyword>
<dbReference type="AlphaFoldDB" id="A0AAW1X9J9"/>
<dbReference type="SUPFAM" id="SSF51206">
    <property type="entry name" value="cAMP-binding domain-like"/>
    <property type="match status" value="1"/>
</dbReference>
<dbReference type="PANTHER" id="PTHR45651">
    <property type="entry name" value="CYCLIC NUCLEOTIDE-GATED ION CHANNEL 15-RELATED-RELATED"/>
    <property type="match status" value="1"/>
</dbReference>